<evidence type="ECO:0000256" key="1">
    <source>
        <dbReference type="ARBA" id="ARBA00022691"/>
    </source>
</evidence>
<protein>
    <recommendedName>
        <fullName evidence="5">Radical SAM core domain-containing protein</fullName>
    </recommendedName>
</protein>
<dbReference type="GO" id="GO:0003824">
    <property type="term" value="F:catalytic activity"/>
    <property type="evidence" value="ECO:0007669"/>
    <property type="project" value="InterPro"/>
</dbReference>
<dbReference type="InterPro" id="IPR013785">
    <property type="entry name" value="Aldolase_TIM"/>
</dbReference>
<dbReference type="Gene3D" id="2.30.42.10">
    <property type="match status" value="1"/>
</dbReference>
<keyword evidence="7" id="KW-1185">Reference proteome</keyword>
<dbReference type="GO" id="GO:0051536">
    <property type="term" value="F:iron-sulfur cluster binding"/>
    <property type="evidence" value="ECO:0007669"/>
    <property type="project" value="UniProtKB-KW"/>
</dbReference>
<proteinExistence type="predicted"/>
<dbReference type="GO" id="GO:0046872">
    <property type="term" value="F:metal ion binding"/>
    <property type="evidence" value="ECO:0007669"/>
    <property type="project" value="UniProtKB-KW"/>
</dbReference>
<organism evidence="6 7">
    <name type="scientific">Anoxybacter fermentans</name>
    <dbReference type="NCBI Taxonomy" id="1323375"/>
    <lineage>
        <taxon>Bacteria</taxon>
        <taxon>Bacillati</taxon>
        <taxon>Bacillota</taxon>
        <taxon>Clostridia</taxon>
        <taxon>Halanaerobiales</taxon>
        <taxon>Anoxybacter</taxon>
    </lineage>
</organism>
<dbReference type="AlphaFoldDB" id="A0A3Q9HQS9"/>
<evidence type="ECO:0000259" key="5">
    <source>
        <dbReference type="PROSITE" id="PS51918"/>
    </source>
</evidence>
<accession>A0A3Q9HQS9</accession>
<dbReference type="InterPro" id="IPR058240">
    <property type="entry name" value="rSAM_sf"/>
</dbReference>
<reference evidence="6 7" key="1">
    <citation type="submission" date="2016-07" db="EMBL/GenBank/DDBJ databases">
        <title>Genome and transcriptome analysis of iron-reducing fermentative bacteria Anoxybacter fermentans.</title>
        <authorList>
            <person name="Zeng X."/>
            <person name="Shao Z."/>
        </authorList>
    </citation>
    <scope>NUCLEOTIDE SEQUENCE [LARGE SCALE GENOMIC DNA]</scope>
    <source>
        <strain evidence="6 7">DY22613</strain>
    </source>
</reference>
<keyword evidence="1" id="KW-0949">S-adenosyl-L-methionine</keyword>
<dbReference type="EMBL" id="CP016379">
    <property type="protein sequence ID" value="AZR73345.1"/>
    <property type="molecule type" value="Genomic_DNA"/>
</dbReference>
<evidence type="ECO:0000256" key="2">
    <source>
        <dbReference type="ARBA" id="ARBA00022723"/>
    </source>
</evidence>
<dbReference type="SMART" id="SM00228">
    <property type="entry name" value="PDZ"/>
    <property type="match status" value="1"/>
</dbReference>
<evidence type="ECO:0000313" key="6">
    <source>
        <dbReference type="EMBL" id="AZR73345.1"/>
    </source>
</evidence>
<dbReference type="Proteomes" id="UP000267250">
    <property type="component" value="Chromosome"/>
</dbReference>
<dbReference type="InterPro" id="IPR050377">
    <property type="entry name" value="Radical_SAM_PqqE_MftC-like"/>
</dbReference>
<sequence>MIFENFIATVLKEIFKLFDFEYNGKKVRIDEVEIKLTPKTNVIKNDDRKHFYYGVYNLSEPRLRFIDHFLKQYLPFITFKYKGVEQVVNGYRLKNLSKWSFYEVESFFSNLGSPSSYCNCDCEICYEKKNPLPYAQKNRILSLEEAKTRLKYYDQKKKTGLPSAIFVYGEPFLNPNLLEIFSMVKDLNEDIDYLTTNASFLTEEIIKELSKYKKVSLVVSINSLDPTTRQRTMNDSKKDGTKNALKSLSLLKKYQVSYSVSIVGWVSVDLANIERTILELEQYEPVLVRVCLPGYNKYNNPGCTNLMYDRWDDLVDLVAKLKPKVSFPLTCLPALYGASTTIEPIIDGVYKYSPAYESGLKVNDLVVAMDENPIYLKSQLISKLRQAYENGAEKVTLTIQRENKQFDVVLKKKENVKNIYSPFTWGLFLNQTIKISYIDKLKRAIEKHSAKNIILFTSEIIAPFVQQIINSVDFYTQFFAKCNLIYMICPHYYWGGNIIINDLHMVSDFKIQLEKMLQNQQIDLIVIPSSVFDEWRMDLCGSSVYELSKFRIPIEIIECETIYV</sequence>
<dbReference type="CDD" id="cd01335">
    <property type="entry name" value="Radical_SAM"/>
    <property type="match status" value="1"/>
</dbReference>
<dbReference type="Pfam" id="PF13180">
    <property type="entry name" value="PDZ_2"/>
    <property type="match status" value="1"/>
</dbReference>
<dbReference type="SFLD" id="SFLDG01067">
    <property type="entry name" value="SPASM/twitch_domain_containing"/>
    <property type="match status" value="1"/>
</dbReference>
<dbReference type="KEGG" id="aft:BBF96_08095"/>
<dbReference type="InterPro" id="IPR007197">
    <property type="entry name" value="rSAM"/>
</dbReference>
<keyword evidence="2" id="KW-0479">Metal-binding</keyword>
<dbReference type="RefSeq" id="WP_164730965.1">
    <property type="nucleotide sequence ID" value="NZ_CP016379.1"/>
</dbReference>
<keyword evidence="3" id="KW-0408">Iron</keyword>
<evidence type="ECO:0000256" key="3">
    <source>
        <dbReference type="ARBA" id="ARBA00023004"/>
    </source>
</evidence>
<dbReference type="InterPro" id="IPR001478">
    <property type="entry name" value="PDZ"/>
</dbReference>
<gene>
    <name evidence="6" type="ORF">BBF96_08095</name>
</gene>
<dbReference type="Pfam" id="PF04055">
    <property type="entry name" value="Radical_SAM"/>
    <property type="match status" value="1"/>
</dbReference>
<name>A0A3Q9HQS9_9FIRM</name>
<dbReference type="PROSITE" id="PS51918">
    <property type="entry name" value="RADICAL_SAM"/>
    <property type="match status" value="1"/>
</dbReference>
<dbReference type="SUPFAM" id="SSF50156">
    <property type="entry name" value="PDZ domain-like"/>
    <property type="match status" value="1"/>
</dbReference>
<dbReference type="PANTHER" id="PTHR11228">
    <property type="entry name" value="RADICAL SAM DOMAIN PROTEIN"/>
    <property type="match status" value="1"/>
</dbReference>
<evidence type="ECO:0000256" key="4">
    <source>
        <dbReference type="ARBA" id="ARBA00023014"/>
    </source>
</evidence>
<keyword evidence="4" id="KW-0411">Iron-sulfur</keyword>
<dbReference type="SFLD" id="SFLDS00029">
    <property type="entry name" value="Radical_SAM"/>
    <property type="match status" value="1"/>
</dbReference>
<dbReference type="Gene3D" id="3.20.20.70">
    <property type="entry name" value="Aldolase class I"/>
    <property type="match status" value="1"/>
</dbReference>
<feature type="domain" description="Radical SAM core" evidence="5">
    <location>
        <begin position="101"/>
        <end position="343"/>
    </location>
</feature>
<evidence type="ECO:0000313" key="7">
    <source>
        <dbReference type="Proteomes" id="UP000267250"/>
    </source>
</evidence>
<dbReference type="PANTHER" id="PTHR11228:SF7">
    <property type="entry name" value="PQQA PEPTIDE CYCLASE"/>
    <property type="match status" value="1"/>
</dbReference>
<dbReference type="SUPFAM" id="SSF102114">
    <property type="entry name" value="Radical SAM enzymes"/>
    <property type="match status" value="1"/>
</dbReference>
<dbReference type="InterPro" id="IPR036034">
    <property type="entry name" value="PDZ_sf"/>
</dbReference>